<comment type="caution">
    <text evidence="1">The sequence shown here is derived from an EMBL/GenBank/DDBJ whole genome shotgun (WGS) entry which is preliminary data.</text>
</comment>
<name>A0A8I1A9V6_THEIN</name>
<dbReference type="Proteomes" id="UP000633619">
    <property type="component" value="Unassembled WGS sequence"/>
</dbReference>
<sequence length="165" mass="18517">MRIVPFLLASALSFSLLTGCETSTGADPAPEDPIDLSEAQPAQETYEEIPFTLINWKEGEPERQPHGGVWVYTKEKHPAMFEDTLDWDKKDMLLVQIKDESYMGKGLKIKALQKIRPNVTRILVEFDEEGGKDGKAPRRYAEIPKGSVGPQNQFVIQTVDGKTLQ</sequence>
<accession>A0A8I1A9V6</accession>
<dbReference type="RefSeq" id="WP_181732377.1">
    <property type="nucleotide sequence ID" value="NZ_JACEIR010000007.1"/>
</dbReference>
<organism evidence="1 2">
    <name type="scientific">Thermoactinomyces intermedius</name>
    <dbReference type="NCBI Taxonomy" id="2024"/>
    <lineage>
        <taxon>Bacteria</taxon>
        <taxon>Bacillati</taxon>
        <taxon>Bacillota</taxon>
        <taxon>Bacilli</taxon>
        <taxon>Bacillales</taxon>
        <taxon>Thermoactinomycetaceae</taxon>
        <taxon>Thermoactinomyces</taxon>
    </lineage>
</organism>
<evidence type="ECO:0008006" key="3">
    <source>
        <dbReference type="Google" id="ProtNLM"/>
    </source>
</evidence>
<proteinExistence type="predicted"/>
<dbReference type="PROSITE" id="PS51257">
    <property type="entry name" value="PROKAR_LIPOPROTEIN"/>
    <property type="match status" value="1"/>
</dbReference>
<dbReference type="AlphaFoldDB" id="A0A8I1A9V6"/>
<keyword evidence="2" id="KW-1185">Reference proteome</keyword>
<dbReference type="EMBL" id="JAECVW010000005">
    <property type="protein sequence ID" value="MBH8595610.1"/>
    <property type="molecule type" value="Genomic_DNA"/>
</dbReference>
<evidence type="ECO:0000313" key="1">
    <source>
        <dbReference type="EMBL" id="MBH8595610.1"/>
    </source>
</evidence>
<gene>
    <name evidence="1" type="ORF">I8U20_09740</name>
</gene>
<protein>
    <recommendedName>
        <fullName evidence="3">Lipoprotein</fullName>
    </recommendedName>
</protein>
<reference evidence="1 2" key="1">
    <citation type="submission" date="2020-12" db="EMBL/GenBank/DDBJ databases">
        <title>WGS of Thermoactinomyces spp.</title>
        <authorList>
            <person name="Cheng K."/>
        </authorList>
    </citation>
    <scope>NUCLEOTIDE SEQUENCE [LARGE SCALE GENOMIC DNA]</scope>
    <source>
        <strain evidence="2">CICC 10671\DSM 43846</strain>
    </source>
</reference>
<evidence type="ECO:0000313" key="2">
    <source>
        <dbReference type="Proteomes" id="UP000633619"/>
    </source>
</evidence>